<accession>A0ABY8PWX4</accession>
<reference evidence="7 8" key="1">
    <citation type="journal article" date="2008" name="Int. J. Syst. Evol. Microbiol.">
        <title>Tessaracoccus flavescens sp. nov., isolated from marine sediment.</title>
        <authorList>
            <person name="Lee D.W."/>
            <person name="Lee S.D."/>
        </authorList>
    </citation>
    <scope>NUCLEOTIDE SEQUENCE [LARGE SCALE GENOMIC DNA]</scope>
    <source>
        <strain evidence="7 8">T21</strain>
    </source>
</reference>
<protein>
    <submittedName>
        <fullName evidence="7">LysR family transcriptional regulator substrate-binding protein</fullName>
    </submittedName>
</protein>
<feature type="region of interest" description="Disordered" evidence="5">
    <location>
        <begin position="218"/>
        <end position="277"/>
    </location>
</feature>
<evidence type="ECO:0000256" key="5">
    <source>
        <dbReference type="SAM" id="MobiDB-lite"/>
    </source>
</evidence>
<keyword evidence="2" id="KW-0805">Transcription regulation</keyword>
<feature type="domain" description="LysR substrate-binding" evidence="6">
    <location>
        <begin position="50"/>
        <end position="146"/>
    </location>
</feature>
<evidence type="ECO:0000313" key="7">
    <source>
        <dbReference type="EMBL" id="WGT46955.1"/>
    </source>
</evidence>
<dbReference type="Gene3D" id="3.40.190.10">
    <property type="entry name" value="Periplasmic binding protein-like II"/>
    <property type="match status" value="2"/>
</dbReference>
<name>A0ABY8PWX4_9ACTN</name>
<evidence type="ECO:0000256" key="2">
    <source>
        <dbReference type="ARBA" id="ARBA00023015"/>
    </source>
</evidence>
<feature type="region of interest" description="Disordered" evidence="5">
    <location>
        <begin position="1"/>
        <end position="45"/>
    </location>
</feature>
<dbReference type="SUPFAM" id="SSF53850">
    <property type="entry name" value="Periplasmic binding protein-like II"/>
    <property type="match status" value="1"/>
</dbReference>
<gene>
    <name evidence="7" type="ORF">QH948_12595</name>
</gene>
<dbReference type="Proteomes" id="UP001244136">
    <property type="component" value="Chromosome"/>
</dbReference>
<keyword evidence="3" id="KW-0238">DNA-binding</keyword>
<dbReference type="PANTHER" id="PTHR30346">
    <property type="entry name" value="TRANSCRIPTIONAL DUAL REGULATOR HCAR-RELATED"/>
    <property type="match status" value="1"/>
</dbReference>
<feature type="compositionally biased region" description="Basic and acidic residues" evidence="5">
    <location>
        <begin position="221"/>
        <end position="252"/>
    </location>
</feature>
<dbReference type="InterPro" id="IPR005119">
    <property type="entry name" value="LysR_subst-bd"/>
</dbReference>
<evidence type="ECO:0000313" key="8">
    <source>
        <dbReference type="Proteomes" id="UP001244136"/>
    </source>
</evidence>
<evidence type="ECO:0000256" key="1">
    <source>
        <dbReference type="ARBA" id="ARBA00009437"/>
    </source>
</evidence>
<feature type="compositionally biased region" description="Basic and acidic residues" evidence="5">
    <location>
        <begin position="1"/>
        <end position="13"/>
    </location>
</feature>
<evidence type="ECO:0000256" key="4">
    <source>
        <dbReference type="ARBA" id="ARBA00023163"/>
    </source>
</evidence>
<dbReference type="RefSeq" id="WP_281144701.1">
    <property type="nucleotide sequence ID" value="NZ_CP123967.1"/>
</dbReference>
<keyword evidence="8" id="KW-1185">Reference proteome</keyword>
<dbReference type="CDD" id="cd05466">
    <property type="entry name" value="PBP2_LTTR_substrate"/>
    <property type="match status" value="1"/>
</dbReference>
<feature type="compositionally biased region" description="Basic residues" evidence="5">
    <location>
        <begin position="262"/>
        <end position="277"/>
    </location>
</feature>
<dbReference type="EMBL" id="CP123967">
    <property type="protein sequence ID" value="WGT46955.1"/>
    <property type="molecule type" value="Genomic_DNA"/>
</dbReference>
<evidence type="ECO:0000259" key="6">
    <source>
        <dbReference type="Pfam" id="PF03466"/>
    </source>
</evidence>
<organism evidence="7 8">
    <name type="scientific">Tessaracoccus lacteus</name>
    <dbReference type="NCBI Taxonomy" id="3041766"/>
    <lineage>
        <taxon>Bacteria</taxon>
        <taxon>Bacillati</taxon>
        <taxon>Actinomycetota</taxon>
        <taxon>Actinomycetes</taxon>
        <taxon>Propionibacteriales</taxon>
        <taxon>Propionibacteriaceae</taxon>
        <taxon>Tessaracoccus</taxon>
    </lineage>
</organism>
<evidence type="ECO:0000256" key="3">
    <source>
        <dbReference type="ARBA" id="ARBA00023125"/>
    </source>
</evidence>
<keyword evidence="4" id="KW-0804">Transcription</keyword>
<sequence>MTDFREGAERGDDAVSEGGSGSAGDEGGDHPVVNDRTASGSVRSGGSGLRVGYVPGVILTKWRRTWAERFPDVPLEAVAIEETDARRALSDGVVDLCFVRLPVEPEGLHLIQLYEEQPVVWVAKEHAIAAVDEVSVADLADEEVLTDVTGVNIDRVVAEVAVLRVPLSVARSNNRRDLVHRPVVDAPTTTVALAWPRDIDRDLIQEFIGVVRGRSVNSSRSARERADRVAGDGAGKRDGEGAQRDGSRKQDARGGGTQPASRKPRKPAPRGGRGRRR</sequence>
<proteinExistence type="inferred from homology"/>
<comment type="similarity">
    <text evidence="1">Belongs to the LysR transcriptional regulatory family.</text>
</comment>
<dbReference type="PANTHER" id="PTHR30346:SF0">
    <property type="entry name" value="HCA OPERON TRANSCRIPTIONAL ACTIVATOR HCAR"/>
    <property type="match status" value="1"/>
</dbReference>
<dbReference type="Pfam" id="PF03466">
    <property type="entry name" value="LysR_substrate"/>
    <property type="match status" value="1"/>
</dbReference>